<dbReference type="EMBL" id="JANBPW010002895">
    <property type="protein sequence ID" value="KAJ1939291.1"/>
    <property type="molecule type" value="Genomic_DNA"/>
</dbReference>
<evidence type="ECO:0000313" key="2">
    <source>
        <dbReference type="Proteomes" id="UP001150603"/>
    </source>
</evidence>
<organism evidence="1 2">
    <name type="scientific">Linderina macrospora</name>
    <dbReference type="NCBI Taxonomy" id="4868"/>
    <lineage>
        <taxon>Eukaryota</taxon>
        <taxon>Fungi</taxon>
        <taxon>Fungi incertae sedis</taxon>
        <taxon>Zoopagomycota</taxon>
        <taxon>Kickxellomycotina</taxon>
        <taxon>Kickxellomycetes</taxon>
        <taxon>Kickxellales</taxon>
        <taxon>Kickxellaceae</taxon>
        <taxon>Linderina</taxon>
    </lineage>
</organism>
<proteinExistence type="predicted"/>
<sequence>MIAKRLLLPDSYIEACYDLHRFIALHPTLETESVQRNLFKCLKVCARLSKLPGYSIQLMWQVIQQAHGRADQFIPERAATIRTWYFKMTNRIRLMAVSPASDGSAPPRLPLVPPRTLVEMHERDRLLPLPDMNISALNDKEFDK</sequence>
<reference evidence="1" key="1">
    <citation type="submission" date="2022-07" db="EMBL/GenBank/DDBJ databases">
        <title>Phylogenomic reconstructions and comparative analyses of Kickxellomycotina fungi.</title>
        <authorList>
            <person name="Reynolds N.K."/>
            <person name="Stajich J.E."/>
            <person name="Barry K."/>
            <person name="Grigoriev I.V."/>
            <person name="Crous P."/>
            <person name="Smith M.E."/>
        </authorList>
    </citation>
    <scope>NUCLEOTIDE SEQUENCE</scope>
    <source>
        <strain evidence="1">NRRL 5244</strain>
    </source>
</reference>
<evidence type="ECO:0000313" key="1">
    <source>
        <dbReference type="EMBL" id="KAJ1939291.1"/>
    </source>
</evidence>
<gene>
    <name evidence="1" type="ORF">FBU59_004171</name>
</gene>
<keyword evidence="2" id="KW-1185">Reference proteome</keyword>
<comment type="caution">
    <text evidence="1">The sequence shown here is derived from an EMBL/GenBank/DDBJ whole genome shotgun (WGS) entry which is preliminary data.</text>
</comment>
<name>A0ACC1J6F3_9FUNG</name>
<protein>
    <submittedName>
        <fullName evidence="1">Uncharacterized protein</fullName>
    </submittedName>
</protein>
<accession>A0ACC1J6F3</accession>
<dbReference type="Proteomes" id="UP001150603">
    <property type="component" value="Unassembled WGS sequence"/>
</dbReference>
<feature type="non-terminal residue" evidence="1">
    <location>
        <position position="144"/>
    </location>
</feature>